<evidence type="ECO:0000256" key="1">
    <source>
        <dbReference type="SAM" id="MobiDB-lite"/>
    </source>
</evidence>
<evidence type="ECO:0000313" key="3">
    <source>
        <dbReference type="Proteomes" id="UP000077521"/>
    </source>
</evidence>
<evidence type="ECO:0000313" key="2">
    <source>
        <dbReference type="EMBL" id="KAE8238769.1"/>
    </source>
</evidence>
<keyword evidence="3" id="KW-1185">Reference proteome</keyword>
<sequence length="163" mass="16805">MAGKEHRARARRDGGDRGARQQQTPVLASATAAAADPDSTVSFPSTAAAVSSQQPTATPTGTTANSGPTAPVRTTTTTANQNIPTPFSSSPTAAAAIAPSSAATTATLTAGMQDPDISRIALRPEHILGGEYASPSLPQQFEAVEVPLTHRLDRLRQAVRDTY</sequence>
<comment type="caution">
    <text evidence="2">The sequence shown here is derived from an EMBL/GenBank/DDBJ whole genome shotgun (WGS) entry which is preliminary data.</text>
</comment>
<name>A0A177SZ47_9BASI</name>
<dbReference type="EMBL" id="LWDF02001429">
    <property type="protein sequence ID" value="KAE8238769.1"/>
    <property type="molecule type" value="Genomic_DNA"/>
</dbReference>
<accession>A0A177SZ47</accession>
<protein>
    <submittedName>
        <fullName evidence="2">Uncharacterized protein</fullName>
    </submittedName>
</protein>
<gene>
    <name evidence="2" type="ORF">A4X13_0g8388</name>
</gene>
<reference evidence="2" key="2">
    <citation type="journal article" date="2019" name="IMA Fungus">
        <title>Genome sequencing and comparison of five Tilletia species to identify candidate genes for the detection of regulated species infecting wheat.</title>
        <authorList>
            <person name="Nguyen H.D.T."/>
            <person name="Sultana T."/>
            <person name="Kesanakurti P."/>
            <person name="Hambleton S."/>
        </authorList>
    </citation>
    <scope>NUCLEOTIDE SEQUENCE</scope>
    <source>
        <strain evidence="2">DAOMC 236416</strain>
    </source>
</reference>
<dbReference type="Proteomes" id="UP000077521">
    <property type="component" value="Unassembled WGS sequence"/>
</dbReference>
<feature type="compositionally biased region" description="Basic residues" evidence="1">
    <location>
        <begin position="1"/>
        <end position="10"/>
    </location>
</feature>
<organism evidence="2 3">
    <name type="scientific">Tilletia indica</name>
    <dbReference type="NCBI Taxonomy" id="43049"/>
    <lineage>
        <taxon>Eukaryota</taxon>
        <taxon>Fungi</taxon>
        <taxon>Dikarya</taxon>
        <taxon>Basidiomycota</taxon>
        <taxon>Ustilaginomycotina</taxon>
        <taxon>Exobasidiomycetes</taxon>
        <taxon>Tilletiales</taxon>
        <taxon>Tilletiaceae</taxon>
        <taxon>Tilletia</taxon>
    </lineage>
</organism>
<dbReference type="AlphaFoldDB" id="A0A177SZ47"/>
<feature type="compositionally biased region" description="Low complexity" evidence="1">
    <location>
        <begin position="51"/>
        <end position="92"/>
    </location>
</feature>
<reference evidence="2" key="1">
    <citation type="submission" date="2016-04" db="EMBL/GenBank/DDBJ databases">
        <authorList>
            <person name="Nguyen H.D."/>
            <person name="Samba Siva P."/>
            <person name="Cullis J."/>
            <person name="Levesque C.A."/>
            <person name="Hambleton S."/>
        </authorList>
    </citation>
    <scope>NUCLEOTIDE SEQUENCE</scope>
    <source>
        <strain evidence="2">DAOMC 236416</strain>
    </source>
</reference>
<feature type="region of interest" description="Disordered" evidence="1">
    <location>
        <begin position="1"/>
        <end position="92"/>
    </location>
</feature>
<proteinExistence type="predicted"/>
<feature type="compositionally biased region" description="Low complexity" evidence="1">
    <location>
        <begin position="20"/>
        <end position="42"/>
    </location>
</feature>